<accession>A0ABS9D6D9</accession>
<evidence type="ECO:0000313" key="4">
    <source>
        <dbReference type="Proteomes" id="UP001521137"/>
    </source>
</evidence>
<organism evidence="3 4">
    <name type="scientific">Paraglaciecola algarum</name>
    <dbReference type="NCBI Taxonomy" id="3050085"/>
    <lineage>
        <taxon>Bacteria</taxon>
        <taxon>Pseudomonadati</taxon>
        <taxon>Pseudomonadota</taxon>
        <taxon>Gammaproteobacteria</taxon>
        <taxon>Alteromonadales</taxon>
        <taxon>Alteromonadaceae</taxon>
        <taxon>Paraglaciecola</taxon>
    </lineage>
</organism>
<dbReference type="PANTHER" id="PTHR42852">
    <property type="entry name" value="THIOL:DISULFIDE INTERCHANGE PROTEIN DSBE"/>
    <property type="match status" value="1"/>
</dbReference>
<dbReference type="SUPFAM" id="SSF52833">
    <property type="entry name" value="Thioredoxin-like"/>
    <property type="match status" value="1"/>
</dbReference>
<evidence type="ECO:0000313" key="3">
    <source>
        <dbReference type="EMBL" id="MCF2948455.1"/>
    </source>
</evidence>
<dbReference type="PANTHER" id="PTHR42852:SF18">
    <property type="entry name" value="CHROMOSOME UNDETERMINED SCAFFOLD_47, WHOLE GENOME SHOTGUN SEQUENCE"/>
    <property type="match status" value="1"/>
</dbReference>
<dbReference type="InterPro" id="IPR036249">
    <property type="entry name" value="Thioredoxin-like_sf"/>
</dbReference>
<proteinExistence type="predicted"/>
<sequence length="164" mass="18628">MKNIRLLMAVLFCLTTQQVNALDNGEIVPNLTLLDWNNTPVAIADYKGKVLYIDFWASWCIPCKKSFPFMNDLQAKYGKQGFQVLAINMDEEKQDAEKFLKKYPADFTILQGNSDLAKAFKLTGLPMAFIVNQNGKLMAKHSGFNQNNKKKVILQIEHLLVGNR</sequence>
<gene>
    <name evidence="3" type="ORF">L0668_10080</name>
</gene>
<protein>
    <submittedName>
        <fullName evidence="3">TlpA family protein disulfide reductase</fullName>
    </submittedName>
</protein>
<dbReference type="PROSITE" id="PS51352">
    <property type="entry name" value="THIOREDOXIN_2"/>
    <property type="match status" value="1"/>
</dbReference>
<dbReference type="Gene3D" id="3.40.30.10">
    <property type="entry name" value="Glutaredoxin"/>
    <property type="match status" value="1"/>
</dbReference>
<comment type="caution">
    <text evidence="3">The sequence shown here is derived from an EMBL/GenBank/DDBJ whole genome shotgun (WGS) entry which is preliminary data.</text>
</comment>
<dbReference type="InterPro" id="IPR050553">
    <property type="entry name" value="Thioredoxin_ResA/DsbE_sf"/>
</dbReference>
<dbReference type="InterPro" id="IPR013740">
    <property type="entry name" value="Redoxin"/>
</dbReference>
<dbReference type="Proteomes" id="UP001521137">
    <property type="component" value="Unassembled WGS sequence"/>
</dbReference>
<feature type="domain" description="Thioredoxin" evidence="2">
    <location>
        <begin position="22"/>
        <end position="161"/>
    </location>
</feature>
<feature type="signal peptide" evidence="1">
    <location>
        <begin position="1"/>
        <end position="21"/>
    </location>
</feature>
<name>A0ABS9D6D9_9ALTE</name>
<keyword evidence="1" id="KW-0732">Signal</keyword>
<evidence type="ECO:0000256" key="1">
    <source>
        <dbReference type="SAM" id="SignalP"/>
    </source>
</evidence>
<dbReference type="Pfam" id="PF08534">
    <property type="entry name" value="Redoxin"/>
    <property type="match status" value="1"/>
</dbReference>
<dbReference type="CDD" id="cd02966">
    <property type="entry name" value="TlpA_like_family"/>
    <property type="match status" value="1"/>
</dbReference>
<dbReference type="EMBL" id="JAKGAS010000004">
    <property type="protein sequence ID" value="MCF2948455.1"/>
    <property type="molecule type" value="Genomic_DNA"/>
</dbReference>
<evidence type="ECO:0000259" key="2">
    <source>
        <dbReference type="PROSITE" id="PS51352"/>
    </source>
</evidence>
<feature type="chain" id="PRO_5045568815" evidence="1">
    <location>
        <begin position="22"/>
        <end position="164"/>
    </location>
</feature>
<dbReference type="InterPro" id="IPR013766">
    <property type="entry name" value="Thioredoxin_domain"/>
</dbReference>
<keyword evidence="4" id="KW-1185">Reference proteome</keyword>
<reference evidence="3 4" key="1">
    <citation type="submission" date="2022-01" db="EMBL/GenBank/DDBJ databases">
        <title>Paraglaciecola sp. G1-23.</title>
        <authorList>
            <person name="Jin M.S."/>
            <person name="Han D.M."/>
            <person name="Kim H.M."/>
            <person name="Jeon C.O."/>
        </authorList>
    </citation>
    <scope>NUCLEOTIDE SEQUENCE [LARGE SCALE GENOMIC DNA]</scope>
    <source>
        <strain evidence="3 4">G1-23</strain>
    </source>
</reference>
<dbReference type="RefSeq" id="WP_235312247.1">
    <property type="nucleotide sequence ID" value="NZ_JAKGAS010000004.1"/>
</dbReference>